<dbReference type="AlphaFoldDB" id="T0QL75"/>
<dbReference type="Pfam" id="PF02037">
    <property type="entry name" value="SAP"/>
    <property type="match status" value="1"/>
</dbReference>
<organism evidence="3 4">
    <name type="scientific">Saprolegnia diclina (strain VS20)</name>
    <dbReference type="NCBI Taxonomy" id="1156394"/>
    <lineage>
        <taxon>Eukaryota</taxon>
        <taxon>Sar</taxon>
        <taxon>Stramenopiles</taxon>
        <taxon>Oomycota</taxon>
        <taxon>Saprolegniomycetes</taxon>
        <taxon>Saprolegniales</taxon>
        <taxon>Saprolegniaceae</taxon>
        <taxon>Saprolegnia</taxon>
    </lineage>
</organism>
<dbReference type="InterPro" id="IPR032552">
    <property type="entry name" value="RSB_motif"/>
</dbReference>
<proteinExistence type="predicted"/>
<accession>T0QL75</accession>
<dbReference type="SUPFAM" id="SSF68906">
    <property type="entry name" value="SAP domain"/>
    <property type="match status" value="1"/>
</dbReference>
<gene>
    <name evidence="3" type="ORF">SDRG_03783</name>
</gene>
<dbReference type="eggNOG" id="KOG2416">
    <property type="taxonomic scope" value="Eukaryota"/>
</dbReference>
<feature type="domain" description="SAP" evidence="2">
    <location>
        <begin position="7"/>
        <end position="41"/>
    </location>
</feature>
<dbReference type="PROSITE" id="PS50800">
    <property type="entry name" value="SAP"/>
    <property type="match status" value="1"/>
</dbReference>
<dbReference type="OrthoDB" id="5348404at2759"/>
<dbReference type="Gene3D" id="1.10.720.30">
    <property type="entry name" value="SAP domain"/>
    <property type="match status" value="1"/>
</dbReference>
<feature type="compositionally biased region" description="Low complexity" evidence="1">
    <location>
        <begin position="44"/>
        <end position="80"/>
    </location>
</feature>
<dbReference type="Proteomes" id="UP000030762">
    <property type="component" value="Unassembled WGS sequence"/>
</dbReference>
<dbReference type="SMART" id="SM00513">
    <property type="entry name" value="SAP"/>
    <property type="match status" value="1"/>
</dbReference>
<dbReference type="InterPro" id="IPR034257">
    <property type="entry name" value="Acinus_RRM"/>
</dbReference>
<dbReference type="PANTHER" id="PTHR47031">
    <property type="entry name" value="SAP DNA-BINDING DOMAIN-CONTAINING PROTEIN"/>
    <property type="match status" value="1"/>
</dbReference>
<evidence type="ECO:0000313" key="4">
    <source>
        <dbReference type="Proteomes" id="UP000030762"/>
    </source>
</evidence>
<dbReference type="InParanoid" id="T0QL75"/>
<protein>
    <recommendedName>
        <fullName evidence="2">SAP domain-containing protein</fullName>
    </recommendedName>
</protein>
<reference evidence="3 4" key="1">
    <citation type="submission" date="2012-04" db="EMBL/GenBank/DDBJ databases">
        <title>The Genome Sequence of Saprolegnia declina VS20.</title>
        <authorList>
            <consortium name="The Broad Institute Genome Sequencing Platform"/>
            <person name="Russ C."/>
            <person name="Nusbaum C."/>
            <person name="Tyler B."/>
            <person name="van West P."/>
            <person name="Dieguez-Uribeondo J."/>
            <person name="de Bruijn I."/>
            <person name="Tripathy S."/>
            <person name="Jiang R."/>
            <person name="Young S.K."/>
            <person name="Zeng Q."/>
            <person name="Gargeya S."/>
            <person name="Fitzgerald M."/>
            <person name="Haas B."/>
            <person name="Abouelleil A."/>
            <person name="Alvarado L."/>
            <person name="Arachchi H.M."/>
            <person name="Berlin A."/>
            <person name="Chapman S.B."/>
            <person name="Goldberg J."/>
            <person name="Griggs A."/>
            <person name="Gujja S."/>
            <person name="Hansen M."/>
            <person name="Howarth C."/>
            <person name="Imamovic A."/>
            <person name="Larimer J."/>
            <person name="McCowen C."/>
            <person name="Montmayeur A."/>
            <person name="Murphy C."/>
            <person name="Neiman D."/>
            <person name="Pearson M."/>
            <person name="Priest M."/>
            <person name="Roberts A."/>
            <person name="Saif S."/>
            <person name="Shea T."/>
            <person name="Sisk P."/>
            <person name="Sykes S."/>
            <person name="Wortman J."/>
            <person name="Nusbaum C."/>
            <person name="Birren B."/>
        </authorList>
    </citation>
    <scope>NUCLEOTIDE SEQUENCE [LARGE SCALE GENOMIC DNA]</scope>
    <source>
        <strain evidence="3 4">VS20</strain>
    </source>
</reference>
<dbReference type="GO" id="GO:0003676">
    <property type="term" value="F:nucleic acid binding"/>
    <property type="evidence" value="ECO:0007669"/>
    <property type="project" value="InterPro"/>
</dbReference>
<dbReference type="GeneID" id="19944510"/>
<dbReference type="InterPro" id="IPR003034">
    <property type="entry name" value="SAP_dom"/>
</dbReference>
<dbReference type="RefSeq" id="XP_008607648.1">
    <property type="nucleotide sequence ID" value="XM_008609426.1"/>
</dbReference>
<dbReference type="PANTHER" id="PTHR47031:SF3">
    <property type="entry name" value="SAP DOMAIN-CONTAINING PROTEIN"/>
    <property type="match status" value="1"/>
</dbReference>
<dbReference type="OMA" id="VDHTAME"/>
<feature type="region of interest" description="Disordered" evidence="1">
    <location>
        <begin position="44"/>
        <end position="156"/>
    </location>
</feature>
<dbReference type="STRING" id="1156394.T0QL75"/>
<dbReference type="InterPro" id="IPR036361">
    <property type="entry name" value="SAP_dom_sf"/>
</dbReference>
<dbReference type="InterPro" id="IPR035979">
    <property type="entry name" value="RBD_domain_sf"/>
</dbReference>
<keyword evidence="4" id="KW-1185">Reference proteome</keyword>
<name>T0QL75_SAPDV</name>
<dbReference type="SUPFAM" id="SSF54928">
    <property type="entry name" value="RNA-binding domain, RBD"/>
    <property type="match status" value="1"/>
</dbReference>
<evidence type="ECO:0000256" key="1">
    <source>
        <dbReference type="SAM" id="MobiDB-lite"/>
    </source>
</evidence>
<dbReference type="VEuPathDB" id="FungiDB:SDRG_03783"/>
<dbReference type="EMBL" id="JH767140">
    <property type="protein sequence ID" value="EQC38824.1"/>
    <property type="molecule type" value="Genomic_DNA"/>
</dbReference>
<dbReference type="Pfam" id="PF16294">
    <property type="entry name" value="RSB_motif"/>
    <property type="match status" value="1"/>
</dbReference>
<sequence length="332" mass="34973">MPSTEAIDRMTVKKLQAELQKLGAATRGTKAELKARLVALLEESNAPAESEEAPASNCNLDAPANEAAAPTAEAAPVNEALSTASEPLQPVEPTATVAPEAIATTTSQENTDDPAHADTTPDGPMTTEPDVLSTPHVAASSAPDIDTAAPPAKKRKVEATPSVVMSVPPAKNPLSCTLRIDNFVRPFTLPAVHALVQADGSFVEDHGFWIDGIKTHCYVTFATPEIATATRQRLHGVVWPAHHGKTLSVDYSASTAKMIAVANPVPELRRRPTLVASVGKPTAASLPAPPVTMEDLFWKTSTKPVLYYLPLTSEQVALRQTSAVATTTTTSL</sequence>
<evidence type="ECO:0000313" key="3">
    <source>
        <dbReference type="EMBL" id="EQC38824.1"/>
    </source>
</evidence>
<dbReference type="CDD" id="cd12432">
    <property type="entry name" value="RRM_ACINU"/>
    <property type="match status" value="1"/>
</dbReference>
<evidence type="ECO:0000259" key="2">
    <source>
        <dbReference type="PROSITE" id="PS50800"/>
    </source>
</evidence>